<dbReference type="Proteomes" id="UP000434957">
    <property type="component" value="Unassembled WGS sequence"/>
</dbReference>
<organism evidence="2 3">
    <name type="scientific">Phytophthora rubi</name>
    <dbReference type="NCBI Taxonomy" id="129364"/>
    <lineage>
        <taxon>Eukaryota</taxon>
        <taxon>Sar</taxon>
        <taxon>Stramenopiles</taxon>
        <taxon>Oomycota</taxon>
        <taxon>Peronosporomycetes</taxon>
        <taxon>Peronosporales</taxon>
        <taxon>Peronosporaceae</taxon>
        <taxon>Phytophthora</taxon>
    </lineage>
</organism>
<dbReference type="InterPro" id="IPR000836">
    <property type="entry name" value="PRTase_dom"/>
</dbReference>
<keyword evidence="3" id="KW-1185">Reference proteome</keyword>
<sequence length="96" mass="10389">TRVSGRASGHRQLRGAGLFDFGNGGAECKAIEALRRVGILEQRISLIMVVCTSLGYEEISTRFPRVAITLGALDDDWTIQGGQQRQSMALSTTHLA</sequence>
<protein>
    <recommendedName>
        <fullName evidence="1">Phosphoribosyltransferase domain-containing protein</fullName>
    </recommendedName>
</protein>
<feature type="non-terminal residue" evidence="2">
    <location>
        <position position="1"/>
    </location>
</feature>
<dbReference type="InterPro" id="IPR029057">
    <property type="entry name" value="PRTase-like"/>
</dbReference>
<accession>A0A6A4C2I0</accession>
<dbReference type="EMBL" id="QXFT01004087">
    <property type="protein sequence ID" value="KAE9280353.1"/>
    <property type="molecule type" value="Genomic_DNA"/>
</dbReference>
<comment type="caution">
    <text evidence="2">The sequence shown here is derived from an EMBL/GenBank/DDBJ whole genome shotgun (WGS) entry which is preliminary data.</text>
</comment>
<evidence type="ECO:0000313" key="2">
    <source>
        <dbReference type="EMBL" id="KAE9280353.1"/>
    </source>
</evidence>
<dbReference type="Gene3D" id="3.40.50.2020">
    <property type="match status" value="1"/>
</dbReference>
<name>A0A6A4C2I0_9STRA</name>
<gene>
    <name evidence="2" type="ORF">PR003_g27987</name>
</gene>
<dbReference type="SUPFAM" id="SSF53271">
    <property type="entry name" value="PRTase-like"/>
    <property type="match status" value="1"/>
</dbReference>
<dbReference type="Pfam" id="PF14681">
    <property type="entry name" value="UPRTase"/>
    <property type="match status" value="1"/>
</dbReference>
<evidence type="ECO:0000259" key="1">
    <source>
        <dbReference type="Pfam" id="PF14681"/>
    </source>
</evidence>
<proteinExistence type="predicted"/>
<evidence type="ECO:0000313" key="3">
    <source>
        <dbReference type="Proteomes" id="UP000434957"/>
    </source>
</evidence>
<feature type="domain" description="Phosphoribosyltransferase" evidence="1">
    <location>
        <begin position="23"/>
        <end position="77"/>
    </location>
</feature>
<reference evidence="2 3" key="1">
    <citation type="submission" date="2018-08" db="EMBL/GenBank/DDBJ databases">
        <title>Genomic investigation of the strawberry pathogen Phytophthora fragariae indicates pathogenicity is determined by transcriptional variation in three key races.</title>
        <authorList>
            <person name="Adams T.M."/>
            <person name="Armitage A.D."/>
            <person name="Sobczyk M.K."/>
            <person name="Bates H.J."/>
            <person name="Dunwell J.M."/>
            <person name="Nellist C.F."/>
            <person name="Harrison R.J."/>
        </authorList>
    </citation>
    <scope>NUCLEOTIDE SEQUENCE [LARGE SCALE GENOMIC DNA]</scope>
    <source>
        <strain evidence="2 3">SCRP333</strain>
    </source>
</reference>
<dbReference type="AlphaFoldDB" id="A0A6A4C2I0"/>